<dbReference type="PANTHER" id="PTHR11139">
    <property type="entry name" value="ATAXIA TELANGIECTASIA MUTATED ATM -RELATED"/>
    <property type="match status" value="1"/>
</dbReference>
<dbReference type="GO" id="GO:0006281">
    <property type="term" value="P:DNA repair"/>
    <property type="evidence" value="ECO:0007669"/>
    <property type="project" value="TreeGrafter"/>
</dbReference>
<dbReference type="EMBL" id="LR791426">
    <property type="protein sequence ID" value="CAB3267288.1"/>
    <property type="molecule type" value="mRNA"/>
</dbReference>
<dbReference type="GO" id="GO:0005634">
    <property type="term" value="C:nucleus"/>
    <property type="evidence" value="ECO:0007669"/>
    <property type="project" value="TreeGrafter"/>
</dbReference>
<dbReference type="CDD" id="cd05163">
    <property type="entry name" value="PIKK_TRRAP"/>
    <property type="match status" value="1"/>
</dbReference>
<feature type="domain" description="FAT" evidence="4">
    <location>
        <begin position="2708"/>
        <end position="3287"/>
    </location>
</feature>
<dbReference type="GO" id="GO:0006355">
    <property type="term" value="P:regulation of DNA-templated transcription"/>
    <property type="evidence" value="ECO:0007669"/>
    <property type="project" value="TreeGrafter"/>
</dbReference>
<feature type="compositionally biased region" description="Low complexity" evidence="2">
    <location>
        <begin position="3333"/>
        <end position="3346"/>
    </location>
</feature>
<evidence type="ECO:0000259" key="4">
    <source>
        <dbReference type="PROSITE" id="PS51189"/>
    </source>
</evidence>
<feature type="compositionally biased region" description="Polar residues" evidence="2">
    <location>
        <begin position="3851"/>
        <end position="3868"/>
    </location>
</feature>
<dbReference type="SUPFAM" id="SSF48371">
    <property type="entry name" value="ARM repeat"/>
    <property type="match status" value="3"/>
</dbReference>
<organism evidence="6">
    <name type="scientific">Phallusia mammillata</name>
    <dbReference type="NCBI Taxonomy" id="59560"/>
    <lineage>
        <taxon>Eukaryota</taxon>
        <taxon>Metazoa</taxon>
        <taxon>Chordata</taxon>
        <taxon>Tunicata</taxon>
        <taxon>Ascidiacea</taxon>
        <taxon>Phlebobranchia</taxon>
        <taxon>Ascidiidae</taxon>
        <taxon>Phallusia</taxon>
    </lineage>
</organism>
<dbReference type="SMART" id="SM01343">
    <property type="entry name" value="FATC"/>
    <property type="match status" value="1"/>
</dbReference>
<dbReference type="SUPFAM" id="SSF48452">
    <property type="entry name" value="TPR-like"/>
    <property type="match status" value="1"/>
</dbReference>
<dbReference type="PROSITE" id="PS50290">
    <property type="entry name" value="PI3_4_KINASE_3"/>
    <property type="match status" value="1"/>
</dbReference>
<dbReference type="Pfam" id="PF00454">
    <property type="entry name" value="PI3_PI4_kinase"/>
    <property type="match status" value="1"/>
</dbReference>
<dbReference type="PROSITE" id="PS51190">
    <property type="entry name" value="FATC"/>
    <property type="match status" value="1"/>
</dbReference>
<feature type="compositionally biased region" description="Low complexity" evidence="2">
    <location>
        <begin position="477"/>
        <end position="498"/>
    </location>
</feature>
<accession>A0A6F9DW73</accession>
<evidence type="ECO:0000259" key="5">
    <source>
        <dbReference type="PROSITE" id="PS51190"/>
    </source>
</evidence>
<reference evidence="6" key="1">
    <citation type="submission" date="2020-04" db="EMBL/GenBank/DDBJ databases">
        <authorList>
            <person name="Neveu A P."/>
        </authorList>
    </citation>
    <scope>NUCLEOTIDE SEQUENCE</scope>
    <source>
        <tissue evidence="6">Whole embryo</tissue>
    </source>
</reference>
<dbReference type="GO" id="GO:0004672">
    <property type="term" value="F:protein kinase activity"/>
    <property type="evidence" value="ECO:0007669"/>
    <property type="project" value="UniProtKB-ARBA"/>
</dbReference>
<dbReference type="Gene3D" id="1.25.40.10">
    <property type="entry name" value="Tetratricopeptide repeat domain"/>
    <property type="match status" value="1"/>
</dbReference>
<feature type="compositionally biased region" description="Polar residues" evidence="2">
    <location>
        <begin position="3312"/>
        <end position="3330"/>
    </location>
</feature>
<sequence length="3929" mass="441923">MLQTPVGDLNHDIIKYQSYLALLNSPTTPDENKLKAAQEISEHFEDIAQSAKYPEFLNVFVPCFIKLLQEGDPQFISENPSQQLRKLVLDVLHRIPTNDHLRIHVKNILNLCFQLLEVDNEENVQVCIKIIIELHKQFRPQMAPEIQHFLALVKRIYAELPQNMIWLFENPTITDGGLPDPQRIGTVTQVTYRGGIPGNPSPGAKSTTTVIPKALNSMKVLQEIPITVVLMYQLYKQATQNVVADFIPLIMKTLLLQPSAAARARPNFNAELFVDFTAAQVKTLSFVAFFVRLYHENIIQYSNEMVQAMLQLLTNCTPEVASLRKELLIAVRHILATDLKSRFVPHMDRLLNEDILIGSGWSARETLRILAYSTLADVTHQVCGQLSLSQLSSAVHLFSKNVHDDSLTSAFQTISCKLLLHLVEGITKKSETEKCPQQGREILMKMLEVFVLKFRTITKHVLPVLFAKCKQSAGETTSTTATTPATAATTSTQADTPQTPGPPPTPTSQVGFSLTPTPSTPLPGAKIPEVDKKLKSDDNKPLSNVTVTDCRSLVKSLVCGVKTITWGAGSFKGATIKDASGTTQISPLVSSNKQFLPEETALFVKLVQYALKALDIYQITVSSTGQTTVRAANSHPMRVKEEKEVLEHFAGVFTMMNPLTFREIFSATIDYVVERIHNNYALQIVANSFLASPHTSATFATILVEYLLERLEAMGIPGEKSNLYLKLFKLVFGSVSLFANENEQMLKPHLHTIVTKSMSLANTAQDPYNYFLLLRALFRSIGGGSHDSLYQEFLPLLPNLLQGLNSLQSGLHKQHMKDLFVELCLTVPVRLSSLLPYLPMLMDPLVSALNGSQTLITQGLRTLELCVDNLQPDFLYDHIQPVRAELMQALWRTLRNPSDDIAHVAFRVLGKFGGSNRKMLKEAQSLDFDDSDSIGPCLKIQFNESKSPVLLPVQEIISSALKCLKSPHTEPYYRRQSFEVIKSFLVGMINTGDNRDNFSHLLQHPSFRSGDYPRVPASGLYKCNDSVTRGAFKQALTAMFMCAVIKDLRNVALPFVAHIVRHYTFCAITQQAGPFPTTDKYQKQHGLLGYGSKTGSYGTGMDPLVLVDAVADCMAYEEKELCKIGNIAILLIIRAAGAVLGSNERAANLPLFSHLAERMCACCYDRAWYSKYGGCSAIEYLMKTMPVRWVLEQQYVFLRALFFVMMDLTNEVSSGAVDLAKNILKELLVKCATPLPPDLAKDEAVVTLQKTSFNRVMHELVREVTSPNQLVREQAVSSLHTLAETSGLTVAAIMTPHRDVLADMIPPRKHLLRHQPVNTQIGLMDGNTFCNSLRPRLFTLDLAIKEHKVFFTELFNICEADDTALRKLACYKSVSSLIPLKISAMKALSVLYYIPQVKEKLINVLFKQLGSESHELMSTAEECISQFLKGTESEGKPIETDVVHNAMRPTLLKMGDYRNLTLSVVHHLASLSRLFPNTFNEKLCEQLFAHLNKWLEAALHKHVTSQSPLAPAASGPTGQQSDSKVDVSKELKLCAAILEIFHLIPLAPQTLIQPLIALTVKTETGLMLEVGSPLRKPLLCFLTKHPDAALNIFLHEQHAADRHWNRMLIAFLKRDDKNGEVLRDRMEKKTARIMTLCFGQRSELVSTNSQLAEFQYLGILITWILAKHNAVFLTQNMQLVTKLHEIWISPGFHLKHEKETSLTTRFDESRLLCKCLLKYAANNPADVGLQFQLLRAFATRNLADFQFLRSWFDEHVPTKYTIQQKRSIFFKFVELYHESTFPSDLKALSIQYILIPIFKRAFDSGEGELLIGGPPNPDTDSPNDCISLFINRVIDPDKPYAAPDAVQIQLLRFLSLLVERASPHIHDPTNKRHGNKLRRIMTFAWPCLLPRNCVDPASKYHGHLLLSHIIARFAIRKRIVLQTFYSLLKAHAVEARVVVRQALDVLTPAMPARMEDGNQMLTHWTKKIIVEEGHTLAQLMHVLQLIVRHHKVYYPVNGGLIQQMVASMQRLGFAPNTNMEQRRLAVDVADVLIKWEKRRIQTDEDDKANSDVKRLIQPVGAMSIKMEQQTSTSSAVTPSPSSGVIVRIDKKQSDSVINFLLRMTCQVNESGGSAGEQLSRRCVALLHTGLKSEMWPNSELHLLWLDKLLQTVDPPQQGGQGNIGNICTALDLLNLILSLIPKLTVIPTLKPLQRGIAACMTSTNVKVTRSVHGLLARLFSFFPPTATTTSSDDMASRDGARVLSDAERELEVLYSAVGKTITEGLSSYEKSTSSPPATGLFSTLMILKACCAHTPAYIDHMIGLFIKAFHKLVKDHLQPHQQAGQPAEANPILSELIVVCLELVKNRVSTMSTESRKTLINVILVQIIEKSPDSKLMKAVIRIMDEWLKMKPTSSGDVIQSPSLREKSHLLIKLMNIEKRFPDQTELHTGFLELVNYVYRDDTLSGSELTSKLEPAFLAGLRCFQPTSRKAFFEVFDGSVRRNLFDRLLYITCSQNWEAMGSHYWIKQCIELIFSVCDRDSSIIGRGSPYLLPAITHVISLADATERDAFNSLAKVKTEPMDIDVDGKEEEVESMMDQGDDGKKHGSSKKPPVSMEASDATQQLNTVIQRHWMFLESLSEARTSSFLLAATQLCHNDSQLAHTVWCRLFPRIWSSFTERQQSILSGEISAFVCSGSHLVQQDCQPSSVHTVVESLTTCVPSISLKPPVIKYLGKTHNLWFRCALLLEQMSEECGLDMSKVKSVTSSSYEPDPIVTKQQSVLDSLCDLYSLLREEDMWTGLWQRRCIYPDTAKAMSYEQQGFFEQAQSTYEGLMAQAREEHNKGPAPYSAIPEYKVWEDHWVRCCQELNQWEILNEYGSCKSVCNPHLVVECAWRLPDWNNMKDALVQVEMSYPKEMAWKVYMYRGFLAICHPEDHHLNLIERLVDMASSQAIKEWKRIPRIVSHIHTPLLQAAQEIIELQEAAQVHQSLQPSNIGRSNSLHDMKAIVKTWRNRLPMTSDDLSHWSDIFTWRHHHYQAIVQAYDTASASQQDPNSTHAMLGVHASASAIIHYGKVARKHGQINSALDSLSRIHAIPSVPIVDCFQKIRQQVKCYLQMAAVMGKNECMQGLEVIESTNLKYFTHEMTAEFYALKGMFLAQIGKSDEANKAFSAAVQMHDHLVKAWALWGDYLESVFVKNGNPPNTAEHSGVSAITCYLHACRHQNEHKSRKYLAKVIWLLSYDDAQCTLAEAVDKYSVGVPPIQWLAWVPQLLTCLVCGHGGKLLNLLSHVARVYPQAVYFPIRTLYLTLKIEQRERYKSAEATPSGEKKPKLSTDSQTSESSELQPDQPDSQDSKSQPLTSSQSSSSGGDAGPIRATPSMWRCSRIMHMQRDLHPTLLSSLEGIVDQMVWFRENWHEEVLRQLCQGLAKCYNVAFENKAAVSRAKITPHTLNFVRKLVSTFGVGIENVSNVTQTFSSAASESLARRVQATAQDPVFQKMKTQFTTDFDFSLPGSMKLHNVIQKLKKWIKILEAKTKIMPKSFLIEEKCRFLSNFSASTAEVEIPGEFLMPKHTHYYVKIARFMPRVHVVQKHNTAARRLYIRGHNGKIYPYLVMNDGCLIESRREERVLQLLRLLNPGLEKRKETAKRQLLFTVPRVVAVSPQMRLVEDNPSSLSLLDIYKIRCTKKSVEHDAPITRFYERLTTVQARSTQVSHQVLRDILKDVQSNLVPRSMLKEWAINAFPDATDYWTFRKSLSLHLALLGFAEFGLYLTRLKPEMMQIAQDSGHLHAAYFRFDVSDARGELNANRPVPFRLTPNIAEFLSPVGVSSVLTAAMIATARCFLQPNFKFEGLLRAVMRDEIITWHKKKQDDNNSSQSAPATSQSNTTLQPPEMESDQLVTLVNHAVTSVMTRLQTLATMEGGESKVTTLVAAANSLDNLCRMDPAWHPWL</sequence>
<evidence type="ECO:0000259" key="3">
    <source>
        <dbReference type="PROSITE" id="PS50290"/>
    </source>
</evidence>
<dbReference type="InterPro" id="IPR000403">
    <property type="entry name" value="PI3/4_kinase_cat_dom"/>
</dbReference>
<dbReference type="GO" id="GO:0000124">
    <property type="term" value="C:SAGA complex"/>
    <property type="evidence" value="ECO:0007669"/>
    <property type="project" value="TreeGrafter"/>
</dbReference>
<evidence type="ECO:0000256" key="2">
    <source>
        <dbReference type="SAM" id="MobiDB-lite"/>
    </source>
</evidence>
<feature type="compositionally biased region" description="Basic and acidic residues" evidence="2">
    <location>
        <begin position="528"/>
        <end position="538"/>
    </location>
</feature>
<dbReference type="Gene3D" id="1.25.10.10">
    <property type="entry name" value="Leucine-rich Repeat Variant"/>
    <property type="match status" value="1"/>
</dbReference>
<dbReference type="PROSITE" id="PS51189">
    <property type="entry name" value="FAT"/>
    <property type="match status" value="1"/>
</dbReference>
<dbReference type="InterPro" id="IPR011990">
    <property type="entry name" value="TPR-like_helical_dom_sf"/>
</dbReference>
<dbReference type="SUPFAM" id="SSF56112">
    <property type="entry name" value="Protein kinase-like (PK-like)"/>
    <property type="match status" value="1"/>
</dbReference>
<dbReference type="Pfam" id="PF20175">
    <property type="entry name" value="Tra1_central"/>
    <property type="match status" value="1"/>
</dbReference>
<comment type="similarity">
    <text evidence="1">Belongs to the PI3/PI4-kinase family. TRA1 subfamily.</text>
</comment>
<dbReference type="InterPro" id="IPR011989">
    <property type="entry name" value="ARM-like"/>
</dbReference>
<dbReference type="InterPro" id="IPR003151">
    <property type="entry name" value="PIK-rel_kinase_FAT"/>
</dbReference>
<evidence type="ECO:0000313" key="6">
    <source>
        <dbReference type="EMBL" id="CAB3267288.1"/>
    </source>
</evidence>
<dbReference type="InterPro" id="IPR011009">
    <property type="entry name" value="Kinase-like_dom_sf"/>
</dbReference>
<dbReference type="InterPro" id="IPR014009">
    <property type="entry name" value="PIK_FAT"/>
</dbReference>
<dbReference type="InterPro" id="IPR046805">
    <property type="entry name" value="Tra1_ring"/>
</dbReference>
<dbReference type="PANTHER" id="PTHR11139:SF1">
    <property type="entry name" value="TRANSFORMATION_TRANSCRIPTION DOMAIN-ASSOCIATED PROTEIN"/>
    <property type="match status" value="1"/>
</dbReference>
<feature type="region of interest" description="Disordered" evidence="2">
    <location>
        <begin position="2571"/>
        <end position="2597"/>
    </location>
</feature>
<evidence type="ECO:0000256" key="1">
    <source>
        <dbReference type="ARBA" id="ARBA00007234"/>
    </source>
</evidence>
<dbReference type="SMART" id="SM00146">
    <property type="entry name" value="PI3Kc"/>
    <property type="match status" value="1"/>
</dbReference>
<dbReference type="InterPro" id="IPR046807">
    <property type="entry name" value="Tra1_central"/>
</dbReference>
<dbReference type="Pfam" id="PF02259">
    <property type="entry name" value="FAT"/>
    <property type="match status" value="1"/>
</dbReference>
<protein>
    <submittedName>
        <fullName evidence="6">Transformation/transcription domain-associated protein</fullName>
    </submittedName>
</protein>
<feature type="region of interest" description="Disordered" evidence="2">
    <location>
        <begin position="3296"/>
        <end position="3353"/>
    </location>
</feature>
<dbReference type="InterPro" id="IPR050517">
    <property type="entry name" value="DDR_Repair_Kinase"/>
</dbReference>
<dbReference type="Pfam" id="PF20206">
    <property type="entry name" value="Tra1_ring"/>
    <property type="match status" value="1"/>
</dbReference>
<gene>
    <name evidence="6" type="primary">Trrap</name>
</gene>
<dbReference type="InterPro" id="IPR016024">
    <property type="entry name" value="ARM-type_fold"/>
</dbReference>
<feature type="domain" description="FATC" evidence="5">
    <location>
        <begin position="3897"/>
        <end position="3929"/>
    </location>
</feature>
<feature type="domain" description="PI3K/PI4K catalytic" evidence="3">
    <location>
        <begin position="3562"/>
        <end position="3886"/>
    </location>
</feature>
<name>A0A6F9DW73_9ASCI</name>
<feature type="region of interest" description="Disordered" evidence="2">
    <location>
        <begin position="3846"/>
        <end position="3870"/>
    </location>
</feature>
<proteinExistence type="evidence at transcript level"/>
<dbReference type="InterPro" id="IPR003152">
    <property type="entry name" value="FATC_dom"/>
</dbReference>
<dbReference type="GO" id="GO:0035267">
    <property type="term" value="C:NuA4 histone acetyltransferase complex"/>
    <property type="evidence" value="ECO:0007669"/>
    <property type="project" value="TreeGrafter"/>
</dbReference>
<feature type="region of interest" description="Disordered" evidence="2">
    <location>
        <begin position="477"/>
        <end position="538"/>
    </location>
</feature>